<gene>
    <name evidence="1" type="ORF">PVAP13_3NG078805</name>
</gene>
<organism evidence="1 2">
    <name type="scientific">Panicum virgatum</name>
    <name type="common">Blackwell switchgrass</name>
    <dbReference type="NCBI Taxonomy" id="38727"/>
    <lineage>
        <taxon>Eukaryota</taxon>
        <taxon>Viridiplantae</taxon>
        <taxon>Streptophyta</taxon>
        <taxon>Embryophyta</taxon>
        <taxon>Tracheophyta</taxon>
        <taxon>Spermatophyta</taxon>
        <taxon>Magnoliopsida</taxon>
        <taxon>Liliopsida</taxon>
        <taxon>Poales</taxon>
        <taxon>Poaceae</taxon>
        <taxon>PACMAD clade</taxon>
        <taxon>Panicoideae</taxon>
        <taxon>Panicodae</taxon>
        <taxon>Paniceae</taxon>
        <taxon>Panicinae</taxon>
        <taxon>Panicum</taxon>
        <taxon>Panicum sect. Hiantes</taxon>
    </lineage>
</organism>
<evidence type="ECO:0000313" key="1">
    <source>
        <dbReference type="EMBL" id="KAG2620231.1"/>
    </source>
</evidence>
<dbReference type="EMBL" id="CM029042">
    <property type="protein sequence ID" value="KAG2620231.1"/>
    <property type="molecule type" value="Genomic_DNA"/>
</dbReference>
<sequence length="50" mass="5482">MVEVLSNPGGYVGEQHGSAGLEGRPLHVCFHEFRIHYEGTKHLAVGQSIH</sequence>
<dbReference type="AlphaFoldDB" id="A0A8T0U7Z5"/>
<protein>
    <submittedName>
        <fullName evidence="1">Uncharacterized protein</fullName>
    </submittedName>
</protein>
<reference evidence="1" key="1">
    <citation type="submission" date="2020-05" db="EMBL/GenBank/DDBJ databases">
        <title>WGS assembly of Panicum virgatum.</title>
        <authorList>
            <person name="Lovell J.T."/>
            <person name="Jenkins J."/>
            <person name="Shu S."/>
            <person name="Juenger T.E."/>
            <person name="Schmutz J."/>
        </authorList>
    </citation>
    <scope>NUCLEOTIDE SEQUENCE</scope>
    <source>
        <strain evidence="1">AP13</strain>
    </source>
</reference>
<accession>A0A8T0U7Z5</accession>
<proteinExistence type="predicted"/>
<keyword evidence="2" id="KW-1185">Reference proteome</keyword>
<name>A0A8T0U7Z5_PANVG</name>
<evidence type="ECO:0000313" key="2">
    <source>
        <dbReference type="Proteomes" id="UP000823388"/>
    </source>
</evidence>
<comment type="caution">
    <text evidence="1">The sequence shown here is derived from an EMBL/GenBank/DDBJ whole genome shotgun (WGS) entry which is preliminary data.</text>
</comment>
<dbReference type="Proteomes" id="UP000823388">
    <property type="component" value="Chromosome 3N"/>
</dbReference>